<dbReference type="InterPro" id="IPR016032">
    <property type="entry name" value="Sig_transdc_resp-reg_C-effctor"/>
</dbReference>
<gene>
    <name evidence="5" type="ORF">DLM_0624</name>
</gene>
<keyword evidence="1" id="KW-0805">Transcription regulation</keyword>
<dbReference type="GO" id="GO:0003677">
    <property type="term" value="F:DNA binding"/>
    <property type="evidence" value="ECO:0007669"/>
    <property type="project" value="UniProtKB-KW"/>
</dbReference>
<dbReference type="InterPro" id="IPR000792">
    <property type="entry name" value="Tscrpt_reg_LuxR_C"/>
</dbReference>
<evidence type="ECO:0000313" key="5">
    <source>
        <dbReference type="EMBL" id="BBF84277.1"/>
    </source>
</evidence>
<dbReference type="GO" id="GO:0006355">
    <property type="term" value="P:regulation of DNA-templated transcription"/>
    <property type="evidence" value="ECO:0007669"/>
    <property type="project" value="InterPro"/>
</dbReference>
<dbReference type="InterPro" id="IPR036388">
    <property type="entry name" value="WH-like_DNA-bd_sf"/>
</dbReference>
<organism evidence="5 6">
    <name type="scientific">Aquitalea magnusonii</name>
    <dbReference type="NCBI Taxonomy" id="332411"/>
    <lineage>
        <taxon>Bacteria</taxon>
        <taxon>Pseudomonadati</taxon>
        <taxon>Pseudomonadota</taxon>
        <taxon>Betaproteobacteria</taxon>
        <taxon>Neisseriales</taxon>
        <taxon>Chromobacteriaceae</taxon>
        <taxon>Aquitalea</taxon>
    </lineage>
</organism>
<feature type="domain" description="HTH luxR-type" evidence="4">
    <location>
        <begin position="161"/>
        <end position="226"/>
    </location>
</feature>
<proteinExistence type="predicted"/>
<reference evidence="5 6" key="2">
    <citation type="journal article" date="2017" name="Genome Announc.">
        <title>Draft genome sequence of Aquitalea magnusonii strain H3, a plant growth-promoting bacterium of duckweed Lemna minor.</title>
        <authorList>
            <person name="Ishizawa H."/>
            <person name="Kuroda M."/>
            <person name="Ike M."/>
        </authorList>
    </citation>
    <scope>NUCLEOTIDE SEQUENCE [LARGE SCALE GENOMIC DNA]</scope>
    <source>
        <strain evidence="5 6">H3</strain>
    </source>
</reference>
<evidence type="ECO:0000256" key="2">
    <source>
        <dbReference type="ARBA" id="ARBA00023125"/>
    </source>
</evidence>
<dbReference type="Proteomes" id="UP000198290">
    <property type="component" value="Chromosome"/>
</dbReference>
<dbReference type="RefSeq" id="WP_089082664.1">
    <property type="nucleotide sequence ID" value="NZ_AP018823.1"/>
</dbReference>
<dbReference type="CDD" id="cd06170">
    <property type="entry name" value="LuxR_C_like"/>
    <property type="match status" value="1"/>
</dbReference>
<keyword evidence="2" id="KW-0238">DNA-binding</keyword>
<evidence type="ECO:0000256" key="3">
    <source>
        <dbReference type="ARBA" id="ARBA00023163"/>
    </source>
</evidence>
<keyword evidence="6" id="KW-1185">Reference proteome</keyword>
<dbReference type="PRINTS" id="PR00038">
    <property type="entry name" value="HTHLUXR"/>
</dbReference>
<dbReference type="PANTHER" id="PTHR44688">
    <property type="entry name" value="DNA-BINDING TRANSCRIPTIONAL ACTIVATOR DEVR_DOSR"/>
    <property type="match status" value="1"/>
</dbReference>
<accession>A0A3G9GF79</accession>
<reference evidence="6" key="1">
    <citation type="journal article" date="2017" name="Biotechnol. Biofuels">
        <title>Evaluation of environmental bacterial communities as a factor affecting the growth of duckweed Lemna minor.</title>
        <authorList>
            <person name="Ishizawa H."/>
            <person name="Kuroda M."/>
            <person name="Morikawa M."/>
            <person name="Ike M."/>
        </authorList>
    </citation>
    <scope>NUCLEOTIDE SEQUENCE [LARGE SCALE GENOMIC DNA]</scope>
    <source>
        <strain evidence="6">H3</strain>
    </source>
</reference>
<name>A0A3G9GF79_9NEIS</name>
<dbReference type="Pfam" id="PF00196">
    <property type="entry name" value="GerE"/>
    <property type="match status" value="1"/>
</dbReference>
<dbReference type="SMART" id="SM00421">
    <property type="entry name" value="HTH_LUXR"/>
    <property type="match status" value="1"/>
</dbReference>
<keyword evidence="3" id="KW-0804">Transcription</keyword>
<dbReference type="OrthoDB" id="1806906at2"/>
<dbReference type="Gene3D" id="1.10.10.10">
    <property type="entry name" value="Winged helix-like DNA-binding domain superfamily/Winged helix DNA-binding domain"/>
    <property type="match status" value="1"/>
</dbReference>
<reference evidence="6" key="3">
    <citation type="journal article" date="2017" name="Plant Physiol. Biochem.">
        <title>Differential oxidative and antioxidative response of duckweed Lemna minor toward plant growth promoting/inhibiting bacteria.</title>
        <authorList>
            <person name="Ishizawa H."/>
            <person name="Kuroda M."/>
            <person name="Morikawa M."/>
            <person name="Ike M."/>
        </authorList>
    </citation>
    <scope>NUCLEOTIDE SEQUENCE [LARGE SCALE GENOMIC DNA]</scope>
    <source>
        <strain evidence="6">H3</strain>
    </source>
</reference>
<evidence type="ECO:0000313" key="6">
    <source>
        <dbReference type="Proteomes" id="UP000198290"/>
    </source>
</evidence>
<dbReference type="SUPFAM" id="SSF46894">
    <property type="entry name" value="C-terminal effector domain of the bipartite response regulators"/>
    <property type="match status" value="1"/>
</dbReference>
<evidence type="ECO:0000259" key="4">
    <source>
        <dbReference type="PROSITE" id="PS50043"/>
    </source>
</evidence>
<sequence>MAHLLADAPVAKPLQRCLDVLQDVLPHSATAFYRVDRQQQPHDFVLRHMPQELHQHYVARYMGHDPLHPARLARQPLDVVTLGSALPVSQRATSRYTPFLASNRLVDVAEILLRRQGRVVAAFSLLRQGRMPGFADDELRVLHGLHGLLDMALDSMLSQPCPAPAIVLTEREQAVVMLLSTGACNKTIARELNMGLATVKTHLLHLFRKFDVSSRTALAHALFVRQQAEQHLRQ</sequence>
<evidence type="ECO:0000256" key="1">
    <source>
        <dbReference type="ARBA" id="ARBA00023015"/>
    </source>
</evidence>
<dbReference type="EMBL" id="AP018823">
    <property type="protein sequence ID" value="BBF84277.1"/>
    <property type="molecule type" value="Genomic_DNA"/>
</dbReference>
<dbReference type="PANTHER" id="PTHR44688:SF16">
    <property type="entry name" value="DNA-BINDING TRANSCRIPTIONAL ACTIVATOR DEVR_DOSR"/>
    <property type="match status" value="1"/>
</dbReference>
<dbReference type="KEGG" id="amah:DLM_0624"/>
<dbReference type="STRING" id="332411.VI06_12085"/>
<protein>
    <submittedName>
        <fullName evidence="5">Monoamine regulon transcriptional regulator</fullName>
    </submittedName>
</protein>
<dbReference type="AlphaFoldDB" id="A0A3G9GF79"/>
<dbReference type="PROSITE" id="PS50043">
    <property type="entry name" value="HTH_LUXR_2"/>
    <property type="match status" value="1"/>
</dbReference>
<dbReference type="PROSITE" id="PS00622">
    <property type="entry name" value="HTH_LUXR_1"/>
    <property type="match status" value="1"/>
</dbReference>